<sequence>MSNLTLMMAVCSRACTGSTSLYQHDHHQQLPTRRGPLAGARRGAFRQLESKSNTDISYIVPNLSISFARKSRQDFTVVPSAALKRIHLRALVSLPREVHGQFCQPAMSLAEVRDGRSSPSNRCTPRGLFSCRDLNLHSEPPRPPAAAFP</sequence>
<reference evidence="1" key="1">
    <citation type="submission" date="2014-09" db="EMBL/GenBank/DDBJ databases">
        <title>Genome sequence of the luminous mushroom Mycena chlorophos for searching fungal bioluminescence genes.</title>
        <authorList>
            <person name="Tanaka Y."/>
            <person name="Kasuga D."/>
            <person name="Oba Y."/>
            <person name="Hase S."/>
            <person name="Sato K."/>
            <person name="Oba Y."/>
            <person name="Sakakibara Y."/>
        </authorList>
    </citation>
    <scope>NUCLEOTIDE SEQUENCE</scope>
</reference>
<evidence type="ECO:0000313" key="1">
    <source>
        <dbReference type="EMBL" id="GAT46295.1"/>
    </source>
</evidence>
<keyword evidence="2" id="KW-1185">Reference proteome</keyword>
<gene>
    <name evidence="1" type="ORF">MCHLO_03831</name>
</gene>
<proteinExistence type="predicted"/>
<name>A0ABQ0L558_MYCCL</name>
<dbReference type="EMBL" id="DF842257">
    <property type="protein sequence ID" value="GAT46295.1"/>
    <property type="molecule type" value="Genomic_DNA"/>
</dbReference>
<evidence type="ECO:0000313" key="2">
    <source>
        <dbReference type="Proteomes" id="UP000815677"/>
    </source>
</evidence>
<organism evidence="1 2">
    <name type="scientific">Mycena chlorophos</name>
    <name type="common">Agaric fungus</name>
    <name type="synonym">Agaricus chlorophos</name>
    <dbReference type="NCBI Taxonomy" id="658473"/>
    <lineage>
        <taxon>Eukaryota</taxon>
        <taxon>Fungi</taxon>
        <taxon>Dikarya</taxon>
        <taxon>Basidiomycota</taxon>
        <taxon>Agaricomycotina</taxon>
        <taxon>Agaricomycetes</taxon>
        <taxon>Agaricomycetidae</taxon>
        <taxon>Agaricales</taxon>
        <taxon>Marasmiineae</taxon>
        <taxon>Mycenaceae</taxon>
        <taxon>Mycena</taxon>
    </lineage>
</organism>
<dbReference type="Proteomes" id="UP000815677">
    <property type="component" value="Unassembled WGS sequence"/>
</dbReference>
<accession>A0ABQ0L558</accession>
<evidence type="ECO:0008006" key="3">
    <source>
        <dbReference type="Google" id="ProtNLM"/>
    </source>
</evidence>
<protein>
    <recommendedName>
        <fullName evidence="3">Secreted protein</fullName>
    </recommendedName>
</protein>